<organism evidence="8 9">
    <name type="scientific">Hyphomicrobium facile</name>
    <dbReference type="NCBI Taxonomy" id="51670"/>
    <lineage>
        <taxon>Bacteria</taxon>
        <taxon>Pseudomonadati</taxon>
        <taxon>Pseudomonadota</taxon>
        <taxon>Alphaproteobacteria</taxon>
        <taxon>Hyphomicrobiales</taxon>
        <taxon>Hyphomicrobiaceae</taxon>
        <taxon>Hyphomicrobium</taxon>
    </lineage>
</organism>
<gene>
    <name evidence="8" type="ORF">SAMN04488557_3888</name>
</gene>
<dbReference type="RefSeq" id="WP_092869389.1">
    <property type="nucleotide sequence ID" value="NZ_FPCH01000004.1"/>
</dbReference>
<sequence length="245" mass="25225">MIEGLRRGRPAFLASVTNADEAEIALEGGADIIDCKDPVSGALGALPHSTVRDIVSRIGGRLPVSATVGDLPSDPEVMSAAAIAMAKTGVDVVKIGFFGDEDPREAISAAGAACSPLAQLVAVLMADRAPDFDVLPVLRRAGFSGVMLDTADKAAGSLTSVLSVRQLSQFLRVARANDLFAGLAGSLRESDIAGLTSLEPDMLGFRGALCPSGRKGAVEADRVVQVRRAIDQARLAKVSSETSAA</sequence>
<proteinExistence type="predicted"/>
<comment type="function">
    <text evidence="1">Catalyzes the formation of 4-(hydroxymethyl)-2-furancarboxaldehyde phosphate (4-HFC-P) from two molecules of glyceraldehyde-3-P (GA-3-P).</text>
</comment>
<keyword evidence="4" id="KW-0704">Schiff base</keyword>
<dbReference type="EMBL" id="FPCH01000004">
    <property type="protein sequence ID" value="SFV38865.1"/>
    <property type="molecule type" value="Genomic_DNA"/>
</dbReference>
<dbReference type="EC" id="4.2.3.153" evidence="2"/>
<feature type="active site" description="Schiff-base intermediate with substrate" evidence="7">
    <location>
        <position position="36"/>
    </location>
</feature>
<evidence type="ECO:0000256" key="3">
    <source>
        <dbReference type="ARBA" id="ARBA00023239"/>
    </source>
</evidence>
<dbReference type="GO" id="GO:0016829">
    <property type="term" value="F:lyase activity"/>
    <property type="evidence" value="ECO:0007669"/>
    <property type="project" value="UniProtKB-KW"/>
</dbReference>
<evidence type="ECO:0000256" key="2">
    <source>
        <dbReference type="ARBA" id="ARBA00012553"/>
    </source>
</evidence>
<keyword evidence="3" id="KW-0456">Lyase</keyword>
<comment type="catalytic activity">
    <reaction evidence="6">
        <text>2 D-glyceraldehyde 3-phosphate = 4-(hydroxymethyl)-2-furancarboxaldehyde phosphate + phosphate + 2 H2O</text>
        <dbReference type="Rhea" id="RHEA:43536"/>
        <dbReference type="ChEBI" id="CHEBI:15377"/>
        <dbReference type="ChEBI" id="CHEBI:43474"/>
        <dbReference type="ChEBI" id="CHEBI:59776"/>
        <dbReference type="ChEBI" id="CHEBI:83407"/>
        <dbReference type="EC" id="4.2.3.153"/>
    </reaction>
</comment>
<accession>A0A1I7NW22</accession>
<dbReference type="InterPro" id="IPR007565">
    <property type="entry name" value="4HFCP_synth"/>
</dbReference>
<evidence type="ECO:0000313" key="9">
    <source>
        <dbReference type="Proteomes" id="UP000199423"/>
    </source>
</evidence>
<evidence type="ECO:0000256" key="1">
    <source>
        <dbReference type="ARBA" id="ARBA00003810"/>
    </source>
</evidence>
<dbReference type="AlphaFoldDB" id="A0A1I7NW22"/>
<feature type="active site" description="Proton acceptor" evidence="7">
    <location>
        <position position="94"/>
    </location>
</feature>
<reference evidence="9" key="1">
    <citation type="submission" date="2016-10" db="EMBL/GenBank/DDBJ databases">
        <authorList>
            <person name="Varghese N."/>
            <person name="Submissions S."/>
        </authorList>
    </citation>
    <scope>NUCLEOTIDE SEQUENCE [LARGE SCALE GENOMIC DNA]</scope>
    <source>
        <strain evidence="9">DSM 1565</strain>
    </source>
</reference>
<evidence type="ECO:0000313" key="8">
    <source>
        <dbReference type="EMBL" id="SFV38865.1"/>
    </source>
</evidence>
<evidence type="ECO:0000256" key="7">
    <source>
        <dbReference type="PIRSR" id="PIRSR015957-1"/>
    </source>
</evidence>
<protein>
    <recommendedName>
        <fullName evidence="2">(5-formylfuran-3-yl)methyl phosphate synthase</fullName>
        <ecNumber evidence="2">4.2.3.153</ecNumber>
    </recommendedName>
    <alternativeName>
        <fullName evidence="5">4-(hydroxymethyl)-2-furancarboxaldehyde-phosphate synthase</fullName>
    </alternativeName>
</protein>
<keyword evidence="9" id="KW-1185">Reference proteome</keyword>
<dbReference type="Proteomes" id="UP000199423">
    <property type="component" value="Unassembled WGS sequence"/>
</dbReference>
<dbReference type="Pfam" id="PF04476">
    <property type="entry name" value="4HFCP_synth"/>
    <property type="match status" value="1"/>
</dbReference>
<evidence type="ECO:0000256" key="6">
    <source>
        <dbReference type="ARBA" id="ARBA00047628"/>
    </source>
</evidence>
<name>A0A1I7NW22_9HYPH</name>
<dbReference type="OrthoDB" id="7580479at2"/>
<evidence type="ECO:0000256" key="5">
    <source>
        <dbReference type="ARBA" id="ARBA00032523"/>
    </source>
</evidence>
<dbReference type="STRING" id="51670.SAMN04488557_3888"/>
<evidence type="ECO:0000256" key="4">
    <source>
        <dbReference type="ARBA" id="ARBA00023270"/>
    </source>
</evidence>
<dbReference type="PIRSF" id="PIRSF015957">
    <property type="entry name" value="UCP015957"/>
    <property type="match status" value="1"/>
</dbReference>